<dbReference type="EMBL" id="ADGK01000012">
    <property type="protein sequence ID" value="EFE24631.1"/>
    <property type="molecule type" value="Genomic_DNA"/>
</dbReference>
<dbReference type="AlphaFoldDB" id="D4F0X0"/>
<organism evidence="1 2">
    <name type="scientific">Edwardsiella tarda ATCC 23685</name>
    <dbReference type="NCBI Taxonomy" id="500638"/>
    <lineage>
        <taxon>Bacteria</taxon>
        <taxon>Pseudomonadati</taxon>
        <taxon>Pseudomonadota</taxon>
        <taxon>Gammaproteobacteria</taxon>
        <taxon>Enterobacterales</taxon>
        <taxon>Hafniaceae</taxon>
        <taxon>Edwardsiella</taxon>
    </lineage>
</organism>
<name>D4F0X0_EDWTA</name>
<protein>
    <submittedName>
        <fullName evidence="1">Uncharacterized protein</fullName>
    </submittedName>
</protein>
<dbReference type="HOGENOM" id="CLU_3167447_0_0_6"/>
<evidence type="ECO:0000313" key="1">
    <source>
        <dbReference type="EMBL" id="EFE24631.1"/>
    </source>
</evidence>
<evidence type="ECO:0000313" key="2">
    <source>
        <dbReference type="Proteomes" id="UP000003692"/>
    </source>
</evidence>
<comment type="caution">
    <text evidence="1">The sequence shown here is derived from an EMBL/GenBank/DDBJ whole genome shotgun (WGS) entry which is preliminary data.</text>
</comment>
<reference evidence="1 2" key="1">
    <citation type="submission" date="2010-02" db="EMBL/GenBank/DDBJ databases">
        <authorList>
            <person name="Weinstock G."/>
            <person name="Sodergren E."/>
            <person name="Clifton S."/>
            <person name="Fulton L."/>
            <person name="Fulton B."/>
            <person name="Courtney L."/>
            <person name="Fronick C."/>
            <person name="Harrison M."/>
            <person name="Strong C."/>
            <person name="Farmer C."/>
            <person name="Delahaunty K."/>
            <person name="Markovic C."/>
            <person name="Hall O."/>
            <person name="Minx P."/>
            <person name="Tomlinson C."/>
            <person name="Mitreva M."/>
            <person name="Nelson J."/>
            <person name="Hou S."/>
            <person name="Wollam A."/>
            <person name="Pepin K.H."/>
            <person name="Johnson M."/>
            <person name="Bhonagiri V."/>
            <person name="Zhang X."/>
            <person name="Suruliraj S."/>
            <person name="Warren W."/>
            <person name="Chinwalla A."/>
            <person name="Mardis E.R."/>
            <person name="Wilson R.K."/>
        </authorList>
    </citation>
    <scope>NUCLEOTIDE SEQUENCE [LARGE SCALE GENOMIC DNA]</scope>
    <source>
        <strain evidence="1 2">ATCC 23685</strain>
    </source>
</reference>
<proteinExistence type="predicted"/>
<gene>
    <name evidence="1" type="ORF">EDWATA_00351</name>
</gene>
<dbReference type="Proteomes" id="UP000003692">
    <property type="component" value="Unassembled WGS sequence"/>
</dbReference>
<accession>D4F0X0</accession>
<sequence length="47" mass="5269">MTSPPFCLSLQLTAHYNGFSPVLHGCNRHCLCHLDLNNAVLIAKYRV</sequence>